<dbReference type="Proteomes" id="UP000075476">
    <property type="component" value="Unassembled WGS sequence"/>
</dbReference>
<comment type="caution">
    <text evidence="2">The sequence shown here is derived from an EMBL/GenBank/DDBJ whole genome shotgun (WGS) entry which is preliminary data.</text>
</comment>
<dbReference type="AlphaFoldDB" id="A0A9X0MHJ9"/>
<proteinExistence type="predicted"/>
<accession>A0A9X0MHJ9</accession>
<evidence type="ECO:0000313" key="3">
    <source>
        <dbReference type="Proteomes" id="UP000075476"/>
    </source>
</evidence>
<protein>
    <submittedName>
        <fullName evidence="2">Transposase</fullName>
    </submittedName>
</protein>
<dbReference type="InterPro" id="IPR009057">
    <property type="entry name" value="Homeodomain-like_sf"/>
</dbReference>
<sequence>MSYKTIAKELGIHHSVASRWVKHFETEGIKGLEEKRGKAKGPGLGRPPKIQRLRLND</sequence>
<dbReference type="SUPFAM" id="SSF46689">
    <property type="entry name" value="Homeodomain-like"/>
    <property type="match status" value="1"/>
</dbReference>
<dbReference type="InterPro" id="IPR036388">
    <property type="entry name" value="WH-like_DNA-bd_sf"/>
</dbReference>
<evidence type="ECO:0000313" key="2">
    <source>
        <dbReference type="EMBL" id="KXY43740.1"/>
    </source>
</evidence>
<reference evidence="2 3" key="1">
    <citation type="submission" date="2015-12" db="EMBL/GenBank/DDBJ databases">
        <title>Bacillus cereus Group isolate.</title>
        <authorList>
            <person name="Kovac J."/>
        </authorList>
    </citation>
    <scope>NUCLEOTIDE SEQUENCE [LARGE SCALE GENOMIC DNA]</scope>
    <source>
        <strain evidence="2 3">FSL K6-0073</strain>
    </source>
</reference>
<feature type="region of interest" description="Disordered" evidence="1">
    <location>
        <begin position="31"/>
        <end position="57"/>
    </location>
</feature>
<gene>
    <name evidence="2" type="ORF">AT268_27035</name>
</gene>
<dbReference type="Pfam" id="PF13384">
    <property type="entry name" value="HTH_23"/>
    <property type="match status" value="1"/>
</dbReference>
<organism evidence="2 3">
    <name type="scientific">Bacillus cereus</name>
    <dbReference type="NCBI Taxonomy" id="1396"/>
    <lineage>
        <taxon>Bacteria</taxon>
        <taxon>Bacillati</taxon>
        <taxon>Bacillota</taxon>
        <taxon>Bacilli</taxon>
        <taxon>Bacillales</taxon>
        <taxon>Bacillaceae</taxon>
        <taxon>Bacillus</taxon>
        <taxon>Bacillus cereus group</taxon>
    </lineage>
</organism>
<evidence type="ECO:0000256" key="1">
    <source>
        <dbReference type="SAM" id="MobiDB-lite"/>
    </source>
</evidence>
<name>A0A9X0MHJ9_BACCE</name>
<dbReference type="EMBL" id="LOMO01000045">
    <property type="protein sequence ID" value="KXY43740.1"/>
    <property type="molecule type" value="Genomic_DNA"/>
</dbReference>
<dbReference type="Gene3D" id="1.10.10.10">
    <property type="entry name" value="Winged helix-like DNA-binding domain superfamily/Winged helix DNA-binding domain"/>
    <property type="match status" value="1"/>
</dbReference>